<dbReference type="PROSITE" id="PS00216">
    <property type="entry name" value="SUGAR_TRANSPORT_1"/>
    <property type="match status" value="1"/>
</dbReference>
<protein>
    <recommendedName>
        <fullName evidence="8">Major facilitator superfamily (MFS) profile domain-containing protein</fullName>
    </recommendedName>
</protein>
<keyword evidence="3" id="KW-0813">Transport</keyword>
<dbReference type="PROSITE" id="PS50850">
    <property type="entry name" value="MFS"/>
    <property type="match status" value="1"/>
</dbReference>
<comment type="similarity">
    <text evidence="2">Belongs to the major facilitator superfamily. Sugar transporter (TC 2.A.1.1) family.</text>
</comment>
<dbReference type="InterPro" id="IPR020846">
    <property type="entry name" value="MFS_dom"/>
</dbReference>
<dbReference type="InterPro" id="IPR005829">
    <property type="entry name" value="Sugar_transporter_CS"/>
</dbReference>
<dbReference type="InterPro" id="IPR005828">
    <property type="entry name" value="MFS_sugar_transport-like"/>
</dbReference>
<keyword evidence="5 7" id="KW-1133">Transmembrane helix</keyword>
<dbReference type="Pfam" id="PF00083">
    <property type="entry name" value="Sugar_tr"/>
    <property type="match status" value="1"/>
</dbReference>
<accession>A0A9W8UTP7</accession>
<organism evidence="9 10">
    <name type="scientific">Fusarium falciforme</name>
    <dbReference type="NCBI Taxonomy" id="195108"/>
    <lineage>
        <taxon>Eukaryota</taxon>
        <taxon>Fungi</taxon>
        <taxon>Dikarya</taxon>
        <taxon>Ascomycota</taxon>
        <taxon>Pezizomycotina</taxon>
        <taxon>Sordariomycetes</taxon>
        <taxon>Hypocreomycetidae</taxon>
        <taxon>Hypocreales</taxon>
        <taxon>Nectriaceae</taxon>
        <taxon>Fusarium</taxon>
        <taxon>Fusarium solani species complex</taxon>
    </lineage>
</organism>
<keyword evidence="6 7" id="KW-0472">Membrane</keyword>
<dbReference type="GO" id="GO:0016020">
    <property type="term" value="C:membrane"/>
    <property type="evidence" value="ECO:0007669"/>
    <property type="project" value="UniProtKB-SubCell"/>
</dbReference>
<evidence type="ECO:0000256" key="4">
    <source>
        <dbReference type="ARBA" id="ARBA00022692"/>
    </source>
</evidence>
<gene>
    <name evidence="9" type="ORF">NW755_013661</name>
</gene>
<dbReference type="AlphaFoldDB" id="A0A9W8UTP7"/>
<dbReference type="InterPro" id="IPR036259">
    <property type="entry name" value="MFS_trans_sf"/>
</dbReference>
<evidence type="ECO:0000313" key="9">
    <source>
        <dbReference type="EMBL" id="KAJ4177749.1"/>
    </source>
</evidence>
<evidence type="ECO:0000256" key="2">
    <source>
        <dbReference type="ARBA" id="ARBA00010992"/>
    </source>
</evidence>
<dbReference type="SUPFAM" id="SSF103473">
    <property type="entry name" value="MFS general substrate transporter"/>
    <property type="match status" value="1"/>
</dbReference>
<dbReference type="Proteomes" id="UP001152087">
    <property type="component" value="Unassembled WGS sequence"/>
</dbReference>
<evidence type="ECO:0000256" key="6">
    <source>
        <dbReference type="ARBA" id="ARBA00023136"/>
    </source>
</evidence>
<evidence type="ECO:0000259" key="8">
    <source>
        <dbReference type="PROSITE" id="PS50850"/>
    </source>
</evidence>
<dbReference type="InterPro" id="IPR050360">
    <property type="entry name" value="MFS_Sugar_Transporters"/>
</dbReference>
<feature type="transmembrane region" description="Helical" evidence="7">
    <location>
        <begin position="249"/>
        <end position="269"/>
    </location>
</feature>
<dbReference type="InterPro" id="IPR003663">
    <property type="entry name" value="Sugar/inositol_transpt"/>
</dbReference>
<reference evidence="9" key="1">
    <citation type="submission" date="2022-09" db="EMBL/GenBank/DDBJ databases">
        <title>Fusarium specimens isolated from Avocado Roots.</title>
        <authorList>
            <person name="Stajich J."/>
            <person name="Roper C."/>
            <person name="Heimlech-Rivalta G."/>
        </authorList>
    </citation>
    <scope>NUCLEOTIDE SEQUENCE</scope>
    <source>
        <strain evidence="9">A02</strain>
    </source>
</reference>
<dbReference type="GO" id="GO:0005351">
    <property type="term" value="F:carbohydrate:proton symporter activity"/>
    <property type="evidence" value="ECO:0007669"/>
    <property type="project" value="TreeGrafter"/>
</dbReference>
<proteinExistence type="inferred from homology"/>
<evidence type="ECO:0000256" key="3">
    <source>
        <dbReference type="ARBA" id="ARBA00022448"/>
    </source>
</evidence>
<feature type="transmembrane region" description="Helical" evidence="7">
    <location>
        <begin position="281"/>
        <end position="298"/>
    </location>
</feature>
<comment type="caution">
    <text evidence="9">The sequence shown here is derived from an EMBL/GenBank/DDBJ whole genome shotgun (WGS) entry which is preliminary data.</text>
</comment>
<feature type="transmembrane region" description="Helical" evidence="7">
    <location>
        <begin position="222"/>
        <end position="242"/>
    </location>
</feature>
<feature type="transmembrane region" description="Helical" evidence="7">
    <location>
        <begin position="98"/>
        <end position="116"/>
    </location>
</feature>
<dbReference type="Gene3D" id="1.20.1250.20">
    <property type="entry name" value="MFS general substrate transporter like domains"/>
    <property type="match status" value="1"/>
</dbReference>
<feature type="transmembrane region" description="Helical" evidence="7">
    <location>
        <begin position="60"/>
        <end position="78"/>
    </location>
</feature>
<keyword evidence="10" id="KW-1185">Reference proteome</keyword>
<comment type="subcellular location">
    <subcellularLocation>
        <location evidence="1">Membrane</location>
        <topology evidence="1">Multi-pass membrane protein</topology>
    </subcellularLocation>
</comment>
<dbReference type="PANTHER" id="PTHR48022:SF46">
    <property type="entry name" value="SUGAR TRANSPORTER, PUTATIVE (AFU_ORTHOLOGUE AFUA_1G11830)-RELATED"/>
    <property type="match status" value="1"/>
</dbReference>
<dbReference type="PANTHER" id="PTHR48022">
    <property type="entry name" value="PLASTIDIC GLUCOSE TRANSPORTER 4"/>
    <property type="match status" value="1"/>
</dbReference>
<feature type="transmembrane region" description="Helical" evidence="7">
    <location>
        <begin position="26"/>
        <end position="48"/>
    </location>
</feature>
<dbReference type="EMBL" id="JAOQAV010000092">
    <property type="protein sequence ID" value="KAJ4177749.1"/>
    <property type="molecule type" value="Genomic_DNA"/>
</dbReference>
<feature type="domain" description="Major facilitator superfamily (MFS) profile" evidence="8">
    <location>
        <begin position="1"/>
        <end position="350"/>
    </location>
</feature>
<evidence type="ECO:0000313" key="10">
    <source>
        <dbReference type="Proteomes" id="UP001152087"/>
    </source>
</evidence>
<dbReference type="PRINTS" id="PR00171">
    <property type="entry name" value="SUGRTRNSPORT"/>
</dbReference>
<sequence>MASGCILTIFATFVQTFAPRHKLGLFIFGRVLIGFGQGLAIAAGPVYIGEITPSDIRGKVMAFWQLFYSVGSFIAYWINYVAARHRDSLGDWDWKMVVIFQLLLPVLITIQLPWIPESPRWLIHRRNDVDAASKALLRMRSDSVEVEAEILAIRQAIEYEKEGASTGAKGYLQMIKDPSIRKRLLLGFAINIGQQLGGQGTLNSYSSTIYKKVFQSIDTINLINALNATCGILFTLNAVWTVDRFGRRVLFIVGASGMALCTMLIAVVGLTTPGVDGAKSYSVGIAIAFLAFLFIFFYKPSWGATTWIYTSEIFPIAVRAQAMGMCSQMQGIANTIFQQFFPQFYADCGL</sequence>
<evidence type="ECO:0000256" key="7">
    <source>
        <dbReference type="SAM" id="Phobius"/>
    </source>
</evidence>
<name>A0A9W8UTP7_9HYPO</name>
<evidence type="ECO:0000256" key="5">
    <source>
        <dbReference type="ARBA" id="ARBA00022989"/>
    </source>
</evidence>
<dbReference type="PROSITE" id="PS00217">
    <property type="entry name" value="SUGAR_TRANSPORT_2"/>
    <property type="match status" value="1"/>
</dbReference>
<dbReference type="FunFam" id="1.20.1250.20:FF:000134">
    <property type="entry name" value="MFS sugar transporter protein"/>
    <property type="match status" value="1"/>
</dbReference>
<evidence type="ECO:0000256" key="1">
    <source>
        <dbReference type="ARBA" id="ARBA00004141"/>
    </source>
</evidence>
<keyword evidence="4 7" id="KW-0812">Transmembrane</keyword>